<evidence type="ECO:0008006" key="3">
    <source>
        <dbReference type="Google" id="ProtNLM"/>
    </source>
</evidence>
<accession>A0ABQ7MH23</accession>
<name>A0ABQ7MH23_BRACM</name>
<proteinExistence type="predicted"/>
<dbReference type="Proteomes" id="UP000823674">
    <property type="component" value="Chromosome A05"/>
</dbReference>
<comment type="caution">
    <text evidence="1">The sequence shown here is derived from an EMBL/GenBank/DDBJ whole genome shotgun (WGS) entry which is preliminary data.</text>
</comment>
<dbReference type="EMBL" id="JADBGQ010000005">
    <property type="protein sequence ID" value="KAG5398029.1"/>
    <property type="molecule type" value="Genomic_DNA"/>
</dbReference>
<evidence type="ECO:0000313" key="1">
    <source>
        <dbReference type="EMBL" id="KAG5398029.1"/>
    </source>
</evidence>
<reference evidence="1 2" key="1">
    <citation type="submission" date="2021-03" db="EMBL/GenBank/DDBJ databases">
        <authorList>
            <person name="King G.J."/>
            <person name="Bancroft I."/>
            <person name="Baten A."/>
            <person name="Bloomfield J."/>
            <person name="Borpatragohain P."/>
            <person name="He Z."/>
            <person name="Irish N."/>
            <person name="Irwin J."/>
            <person name="Liu K."/>
            <person name="Mauleon R.P."/>
            <person name="Moore J."/>
            <person name="Morris R."/>
            <person name="Ostergaard L."/>
            <person name="Wang B."/>
            <person name="Wells R."/>
        </authorList>
    </citation>
    <scope>NUCLEOTIDE SEQUENCE [LARGE SCALE GENOMIC DNA]</scope>
    <source>
        <strain evidence="1">R-o-18</strain>
        <tissue evidence="1">Leaf</tissue>
    </source>
</reference>
<sequence length="199" mass="22618">MFIRQPWNRGVMLTDWISTYPVGHSTDDFSNCFYLPVKEIHERYTFWLNSSVAINALINDGTPLFTRFVIRHLPLLILCDLRRAYGYRYAPPLCEGDSFKPPSIPPVDSFLSSCNLSILIYDELEKVRGATVPLENDSWCKWWLQTILMQPIFVALDGSITKLINVRASEVSLIQLTYFDPGSSVTTPRSHGPTKDAVG</sequence>
<evidence type="ECO:0000313" key="2">
    <source>
        <dbReference type="Proteomes" id="UP000823674"/>
    </source>
</evidence>
<protein>
    <recommendedName>
        <fullName evidence="3">Aminotransferase-like plant mobile domain-containing protein</fullName>
    </recommendedName>
</protein>
<keyword evidence="2" id="KW-1185">Reference proteome</keyword>
<gene>
    <name evidence="1" type="primary">A05g507400.1_BraROA</name>
    <name evidence="1" type="ORF">IGI04_019843</name>
</gene>
<organism evidence="1 2">
    <name type="scientific">Brassica rapa subsp. trilocularis</name>
    <dbReference type="NCBI Taxonomy" id="1813537"/>
    <lineage>
        <taxon>Eukaryota</taxon>
        <taxon>Viridiplantae</taxon>
        <taxon>Streptophyta</taxon>
        <taxon>Embryophyta</taxon>
        <taxon>Tracheophyta</taxon>
        <taxon>Spermatophyta</taxon>
        <taxon>Magnoliopsida</taxon>
        <taxon>eudicotyledons</taxon>
        <taxon>Gunneridae</taxon>
        <taxon>Pentapetalae</taxon>
        <taxon>rosids</taxon>
        <taxon>malvids</taxon>
        <taxon>Brassicales</taxon>
        <taxon>Brassicaceae</taxon>
        <taxon>Brassiceae</taxon>
        <taxon>Brassica</taxon>
    </lineage>
</organism>